<evidence type="ECO:0000259" key="9">
    <source>
        <dbReference type="Pfam" id="PF00999"/>
    </source>
</evidence>
<keyword evidence="4 8" id="KW-0812">Transmembrane</keyword>
<evidence type="ECO:0000256" key="1">
    <source>
        <dbReference type="ARBA" id="ARBA00004651"/>
    </source>
</evidence>
<keyword evidence="2" id="KW-0813">Transport</keyword>
<dbReference type="GO" id="GO:0005886">
    <property type="term" value="C:plasma membrane"/>
    <property type="evidence" value="ECO:0007669"/>
    <property type="project" value="UniProtKB-SubCell"/>
</dbReference>
<dbReference type="GO" id="GO:0015297">
    <property type="term" value="F:antiporter activity"/>
    <property type="evidence" value="ECO:0007669"/>
    <property type="project" value="UniProtKB-KW"/>
</dbReference>
<organism evidence="10">
    <name type="scientific">Streptomyces sp. R02</name>
    <dbReference type="NCBI Taxonomy" id="3238623"/>
    <lineage>
        <taxon>Bacteria</taxon>
        <taxon>Bacillati</taxon>
        <taxon>Actinomycetota</taxon>
        <taxon>Actinomycetes</taxon>
        <taxon>Kitasatosporales</taxon>
        <taxon>Streptomycetaceae</taxon>
        <taxon>Streptomyces</taxon>
    </lineage>
</organism>
<accession>A0AB39LVR7</accession>
<protein>
    <submittedName>
        <fullName evidence="10">Cation:proton antiporter</fullName>
    </submittedName>
</protein>
<evidence type="ECO:0000256" key="7">
    <source>
        <dbReference type="ARBA" id="ARBA00023136"/>
    </source>
</evidence>
<dbReference type="Pfam" id="PF00999">
    <property type="entry name" value="Na_H_Exchanger"/>
    <property type="match status" value="1"/>
</dbReference>
<dbReference type="InterPro" id="IPR006153">
    <property type="entry name" value="Cation/H_exchanger_TM"/>
</dbReference>
<dbReference type="PANTHER" id="PTHR32507">
    <property type="entry name" value="NA(+)/H(+) ANTIPORTER 1"/>
    <property type="match status" value="1"/>
</dbReference>
<keyword evidence="7 8" id="KW-0472">Membrane</keyword>
<dbReference type="EMBL" id="CP163429">
    <property type="protein sequence ID" value="XDP97724.1"/>
    <property type="molecule type" value="Genomic_DNA"/>
</dbReference>
<keyword evidence="3" id="KW-0050">Antiport</keyword>
<feature type="transmembrane region" description="Helical" evidence="8">
    <location>
        <begin position="385"/>
        <end position="408"/>
    </location>
</feature>
<feature type="transmembrane region" description="Helical" evidence="8">
    <location>
        <begin position="353"/>
        <end position="373"/>
    </location>
</feature>
<evidence type="ECO:0000256" key="3">
    <source>
        <dbReference type="ARBA" id="ARBA00022449"/>
    </source>
</evidence>
<evidence type="ECO:0000256" key="5">
    <source>
        <dbReference type="ARBA" id="ARBA00022989"/>
    </source>
</evidence>
<feature type="domain" description="Cation/H+ exchanger transmembrane" evidence="9">
    <location>
        <begin position="27"/>
        <end position="409"/>
    </location>
</feature>
<name>A0AB39LVR7_9ACTN</name>
<dbReference type="RefSeq" id="WP_369160912.1">
    <property type="nucleotide sequence ID" value="NZ_CP163429.1"/>
</dbReference>
<dbReference type="GO" id="GO:1902600">
    <property type="term" value="P:proton transmembrane transport"/>
    <property type="evidence" value="ECO:0007669"/>
    <property type="project" value="InterPro"/>
</dbReference>
<dbReference type="PANTHER" id="PTHR32507:SF8">
    <property type="entry name" value="CNH1P"/>
    <property type="match status" value="1"/>
</dbReference>
<gene>
    <name evidence="10" type="ORF">AB5J57_31190</name>
</gene>
<sequence>MSAVTTADFLFALLGAVALGAAALPRLLARRPLSLPLVFLALGAVVQLLPLPLPEIDPVADGVWVEHLAEICVVLSLMGAGLALNRPFGFASWQGVWRQLGITMPLTMAAVAALAWGLLDWPAATALLLAGVLAPTDPVLASEVRVGEPTDAEHDEDEVRFTLTGEAGLNDGLAFPFVAAATALAAAGGNVTGGGVGHWLLVEVLYKCTAGVAAGLAVGALLGRLFFRAKWRAMRLSEHSEGFVALGATFLAYGVAELVHGYGFVAVFVTACRIRAAERSHGYHTVMHDFVEQIERLLTAVLLFLLGAFVAQGGLAPLSWQGALVGVLLLLVVRPVTGWAAQLGAAAGPRERVVTAFFGVRGIGSLFYLAYALASHDFGVPAEVLWAVVTFTVLASVVLHGVSATPVVSRLDRLRLHRAKARGAGPDPDDHEVAGERL</sequence>
<evidence type="ECO:0000256" key="8">
    <source>
        <dbReference type="SAM" id="Phobius"/>
    </source>
</evidence>
<proteinExistence type="predicted"/>
<feature type="transmembrane region" description="Helical" evidence="8">
    <location>
        <begin position="204"/>
        <end position="227"/>
    </location>
</feature>
<feature type="transmembrane region" description="Helical" evidence="8">
    <location>
        <begin position="96"/>
        <end position="119"/>
    </location>
</feature>
<feature type="transmembrane region" description="Helical" evidence="8">
    <location>
        <begin position="33"/>
        <end position="51"/>
    </location>
</feature>
<evidence type="ECO:0000256" key="6">
    <source>
        <dbReference type="ARBA" id="ARBA00023065"/>
    </source>
</evidence>
<keyword evidence="5 8" id="KW-1133">Transmembrane helix</keyword>
<reference evidence="10" key="1">
    <citation type="submission" date="2024-07" db="EMBL/GenBank/DDBJ databases">
        <authorList>
            <person name="Yu S.T."/>
        </authorList>
    </citation>
    <scope>NUCLEOTIDE SEQUENCE</scope>
    <source>
        <strain evidence="10">R02</strain>
    </source>
</reference>
<keyword evidence="6" id="KW-0406">Ion transport</keyword>
<comment type="subcellular location">
    <subcellularLocation>
        <location evidence="1">Cell membrane</location>
        <topology evidence="1">Multi-pass membrane protein</topology>
    </subcellularLocation>
</comment>
<feature type="transmembrane region" description="Helical" evidence="8">
    <location>
        <begin position="6"/>
        <end position="24"/>
    </location>
</feature>
<evidence type="ECO:0000256" key="4">
    <source>
        <dbReference type="ARBA" id="ARBA00022692"/>
    </source>
</evidence>
<dbReference type="AlphaFoldDB" id="A0AB39LVR7"/>
<evidence type="ECO:0000256" key="2">
    <source>
        <dbReference type="ARBA" id="ARBA00022448"/>
    </source>
</evidence>
<feature type="transmembrane region" description="Helical" evidence="8">
    <location>
        <begin position="63"/>
        <end position="84"/>
    </location>
</feature>
<feature type="transmembrane region" description="Helical" evidence="8">
    <location>
        <begin position="322"/>
        <end position="341"/>
    </location>
</feature>
<feature type="transmembrane region" description="Helical" evidence="8">
    <location>
        <begin position="297"/>
        <end position="316"/>
    </location>
</feature>
<evidence type="ECO:0000313" key="10">
    <source>
        <dbReference type="EMBL" id="XDP97724.1"/>
    </source>
</evidence>